<dbReference type="GO" id="GO:0019752">
    <property type="term" value="P:carboxylic acid metabolic process"/>
    <property type="evidence" value="ECO:0007669"/>
    <property type="project" value="InterPro"/>
</dbReference>
<dbReference type="Pfam" id="PF00282">
    <property type="entry name" value="Pyridoxal_deC"/>
    <property type="match status" value="1"/>
</dbReference>
<dbReference type="CDD" id="cd06450">
    <property type="entry name" value="DOPA_deC_like"/>
    <property type="match status" value="1"/>
</dbReference>
<dbReference type="InterPro" id="IPR015421">
    <property type="entry name" value="PyrdxlP-dep_Trfase_major"/>
</dbReference>
<dbReference type="PRINTS" id="PR00800">
    <property type="entry name" value="YHDCRBOXLASE"/>
</dbReference>
<evidence type="ECO:0000256" key="6">
    <source>
        <dbReference type="PIRSR" id="PIRSR602129-50"/>
    </source>
</evidence>
<gene>
    <name evidence="8" type="ORF">NYM_LOCUS2430</name>
</gene>
<evidence type="ECO:0000256" key="3">
    <source>
        <dbReference type="ARBA" id="ARBA00022793"/>
    </source>
</evidence>
<evidence type="ECO:0000256" key="1">
    <source>
        <dbReference type="ARBA" id="ARBA00001933"/>
    </source>
</evidence>
<dbReference type="EMBL" id="LR721774">
    <property type="protein sequence ID" value="VVV46820.1"/>
    <property type="molecule type" value="Genomic_DNA"/>
</dbReference>
<dbReference type="InterPro" id="IPR010977">
    <property type="entry name" value="Aromatic_deC"/>
</dbReference>
<evidence type="ECO:0008006" key="9">
    <source>
        <dbReference type="Google" id="ProtNLM"/>
    </source>
</evidence>
<dbReference type="Gene3D" id="1.20.1340.10">
    <property type="entry name" value="dopa decarboxylase, N-terminal domain"/>
    <property type="match status" value="1"/>
</dbReference>
<dbReference type="Gene3D" id="3.40.640.10">
    <property type="entry name" value="Type I PLP-dependent aspartate aminotransferase-like (Major domain)"/>
    <property type="match status" value="1"/>
</dbReference>
<dbReference type="InterPro" id="IPR021115">
    <property type="entry name" value="Pyridoxal-P_BS"/>
</dbReference>
<proteinExistence type="inferred from homology"/>
<evidence type="ECO:0000313" key="8">
    <source>
        <dbReference type="EMBL" id="VVV46820.1"/>
    </source>
</evidence>
<protein>
    <recommendedName>
        <fullName evidence="9">Tyrosine decarboxylase</fullName>
    </recommendedName>
</protein>
<dbReference type="Gene3D" id="3.90.1150.10">
    <property type="entry name" value="Aspartate Aminotransferase, domain 1"/>
    <property type="match status" value="1"/>
</dbReference>
<sequence length="509" mass="55418">MGSLQDHGEERLGLLDAEELRKQARLVADFIADYYKAIESYPVCSQVQPGYLSSRLPETAPNKPAPLEAILQDVKKHILPGLTHWQSPSFFAYFQANVSTGGFLGEMLCSGFNVVGFNWLASPAATELESLVMDWMGGMLNLPSSFRFNASNNGDSKNGDGGGGVILGSTCEAVVCTLVAARDKVLSSMGYDSITKLVVYGSDQTHSCLQKACKIAGINPNHYRPLATSYKTGFALLPDVARRAMASDVAAGLIPLFLCATVGTTGVGAVDPLHGLAQVAKEYKAWLHVDAAYAGSACICPEFRSYLDGVEHADSMSTNPHKWLLTNMDCCCLWVKHTSLLVNALSTSAVFLDNPGTASLEVIDYKDWQIALSRRFRAIKLWLVIRSYGLNGLREHVRRHVRLAMLFEKWVSTDERFEIVAPRRLALVCFRLKPGGGGDGEGSELNRKLLEAINSTGKVYMTHTVVDKMFVLRFAVGSTLTEERHVRGAWSIIQEQSSVVAAGDAASIA</sequence>
<dbReference type="PROSITE" id="PS00392">
    <property type="entry name" value="DDC_GAD_HDC_YDC"/>
    <property type="match status" value="1"/>
</dbReference>
<dbReference type="GO" id="GO:0016831">
    <property type="term" value="F:carboxy-lyase activity"/>
    <property type="evidence" value="ECO:0007669"/>
    <property type="project" value="UniProtKB-KW"/>
</dbReference>
<dbReference type="Gramene" id="NC1G0136130.1">
    <property type="protein sequence ID" value="NC1G0136130.1:cds"/>
    <property type="gene ID" value="NC1G0136130"/>
</dbReference>
<organism evidence="8">
    <name type="scientific">Nymphaea colorata</name>
    <name type="common">pocket water lily</name>
    <dbReference type="NCBI Taxonomy" id="210225"/>
    <lineage>
        <taxon>Eukaryota</taxon>
        <taxon>Viridiplantae</taxon>
        <taxon>Streptophyta</taxon>
        <taxon>Embryophyta</taxon>
        <taxon>Tracheophyta</taxon>
        <taxon>Spermatophyta</taxon>
        <taxon>Magnoliopsida</taxon>
        <taxon>Nymphaeales</taxon>
        <taxon>Nymphaeaceae</taxon>
        <taxon>Nymphaea</taxon>
    </lineage>
</organism>
<dbReference type="OMA" id="HIDMARW"/>
<evidence type="ECO:0000256" key="2">
    <source>
        <dbReference type="ARBA" id="ARBA00009533"/>
    </source>
</evidence>
<dbReference type="GO" id="GO:0005737">
    <property type="term" value="C:cytoplasm"/>
    <property type="evidence" value="ECO:0007669"/>
    <property type="project" value="TreeGrafter"/>
</dbReference>
<dbReference type="PANTHER" id="PTHR11999">
    <property type="entry name" value="GROUP II PYRIDOXAL-5-PHOSPHATE DECARBOXYLASE"/>
    <property type="match status" value="1"/>
</dbReference>
<reference evidence="8" key="1">
    <citation type="submission" date="2019-09" db="EMBL/GenBank/DDBJ databases">
        <authorList>
            <person name="Zhang L."/>
        </authorList>
    </citation>
    <scope>NUCLEOTIDE SEQUENCE</scope>
</reference>
<name>A0A5K0W3N9_9MAGN</name>
<dbReference type="FunFam" id="3.40.640.10:FF:000025">
    <property type="entry name" value="Histidine decarboxylase"/>
    <property type="match status" value="1"/>
</dbReference>
<evidence type="ECO:0000256" key="7">
    <source>
        <dbReference type="RuleBase" id="RU000382"/>
    </source>
</evidence>
<dbReference type="AlphaFoldDB" id="A0A5K0W3N9"/>
<keyword evidence="5 7" id="KW-0456">Lyase</keyword>
<dbReference type="GO" id="GO:0030170">
    <property type="term" value="F:pyridoxal phosphate binding"/>
    <property type="evidence" value="ECO:0007669"/>
    <property type="project" value="InterPro"/>
</dbReference>
<dbReference type="InterPro" id="IPR002129">
    <property type="entry name" value="PyrdxlP-dep_de-COase"/>
</dbReference>
<comment type="similarity">
    <text evidence="2 7">Belongs to the group II decarboxylase family.</text>
</comment>
<comment type="cofactor">
    <cofactor evidence="1 6 7">
        <name>pyridoxal 5'-phosphate</name>
        <dbReference type="ChEBI" id="CHEBI:597326"/>
    </cofactor>
</comment>
<dbReference type="InterPro" id="IPR015424">
    <property type="entry name" value="PyrdxlP-dep_Trfase"/>
</dbReference>
<dbReference type="GO" id="GO:0006520">
    <property type="term" value="P:amino acid metabolic process"/>
    <property type="evidence" value="ECO:0007669"/>
    <property type="project" value="InterPro"/>
</dbReference>
<accession>A0A5K0W3N9</accession>
<dbReference type="InterPro" id="IPR015422">
    <property type="entry name" value="PyrdxlP-dep_Trfase_small"/>
</dbReference>
<dbReference type="PANTHER" id="PTHR11999:SF169">
    <property type="entry name" value="TYROSINE DECARBOXYLASE 1-LIKE"/>
    <property type="match status" value="1"/>
</dbReference>
<feature type="modified residue" description="N6-(pyridoxal phosphate)lysine" evidence="6">
    <location>
        <position position="322"/>
    </location>
</feature>
<evidence type="ECO:0000256" key="5">
    <source>
        <dbReference type="ARBA" id="ARBA00023239"/>
    </source>
</evidence>
<evidence type="ECO:0000256" key="4">
    <source>
        <dbReference type="ARBA" id="ARBA00022898"/>
    </source>
</evidence>
<keyword evidence="4 6" id="KW-0663">Pyridoxal phosphate</keyword>
<dbReference type="SUPFAM" id="SSF53383">
    <property type="entry name" value="PLP-dependent transferases"/>
    <property type="match status" value="1"/>
</dbReference>
<keyword evidence="3" id="KW-0210">Decarboxylase</keyword>